<dbReference type="Gene3D" id="1.20.120.450">
    <property type="entry name" value="dinb family like domain"/>
    <property type="match status" value="1"/>
</dbReference>
<protein>
    <recommendedName>
        <fullName evidence="4">DinB superfamily protein</fullName>
    </recommendedName>
</protein>
<evidence type="ECO:0000256" key="1">
    <source>
        <dbReference type="SAM" id="Coils"/>
    </source>
</evidence>
<accession>A0A1K2IRI5</accession>
<dbReference type="STRING" id="1612149.SAMN05216324_10812"/>
<evidence type="ECO:0008006" key="4">
    <source>
        <dbReference type="Google" id="ProtNLM"/>
    </source>
</evidence>
<evidence type="ECO:0000313" key="2">
    <source>
        <dbReference type="EMBL" id="SFZ94858.1"/>
    </source>
</evidence>
<name>A0A1K2IRI5_9FLAO</name>
<dbReference type="AlphaFoldDB" id="A0A1K2IRI5"/>
<dbReference type="RefSeq" id="WP_072410123.1">
    <property type="nucleotide sequence ID" value="NZ_FPKW01000008.1"/>
</dbReference>
<dbReference type="Proteomes" id="UP000182034">
    <property type="component" value="Unassembled WGS sequence"/>
</dbReference>
<dbReference type="OrthoDB" id="893570at2"/>
<dbReference type="Pfam" id="PF07609">
    <property type="entry name" value="DUF1572"/>
    <property type="match status" value="1"/>
</dbReference>
<keyword evidence="1" id="KW-0175">Coiled coil</keyword>
<dbReference type="InterPro" id="IPR011466">
    <property type="entry name" value="DUF1572"/>
</dbReference>
<gene>
    <name evidence="2" type="ORF">SAMN05216324_10812</name>
</gene>
<keyword evidence="3" id="KW-1185">Reference proteome</keyword>
<feature type="coiled-coil region" evidence="1">
    <location>
        <begin position="7"/>
        <end position="34"/>
    </location>
</feature>
<dbReference type="InterPro" id="IPR034660">
    <property type="entry name" value="DinB/YfiT-like"/>
</dbReference>
<reference evidence="3" key="1">
    <citation type="submission" date="2016-10" db="EMBL/GenBank/DDBJ databases">
        <authorList>
            <person name="Varghese N."/>
            <person name="Submissions S."/>
        </authorList>
    </citation>
    <scope>NUCLEOTIDE SEQUENCE [LARGE SCALE GENOMIC DNA]</scope>
    <source>
        <strain evidence="3">SUR2</strain>
    </source>
</reference>
<sequence>MITESLKSLYTRDLNKLKTEIEAYQNEASMWKTDENIANSAGNLCLHLVGNLNHFVGAILGNSGYVRNRELEFSLKDIPRTELLEKVEGTLDIVIKTLDQLSVNDLEKEYPTEALGYKMTTEYFLIHLFGHLSYHLGQINYHRRLLDN</sequence>
<dbReference type="EMBL" id="FPKW01000008">
    <property type="protein sequence ID" value="SFZ94858.1"/>
    <property type="molecule type" value="Genomic_DNA"/>
</dbReference>
<evidence type="ECO:0000313" key="3">
    <source>
        <dbReference type="Proteomes" id="UP000182034"/>
    </source>
</evidence>
<dbReference type="SUPFAM" id="SSF109854">
    <property type="entry name" value="DinB/YfiT-like putative metalloenzymes"/>
    <property type="match status" value="1"/>
</dbReference>
<proteinExistence type="predicted"/>
<organism evidence="2 3">
    <name type="scientific">Chryseobacterium limigenitum</name>
    <dbReference type="NCBI Taxonomy" id="1612149"/>
    <lineage>
        <taxon>Bacteria</taxon>
        <taxon>Pseudomonadati</taxon>
        <taxon>Bacteroidota</taxon>
        <taxon>Flavobacteriia</taxon>
        <taxon>Flavobacteriales</taxon>
        <taxon>Weeksellaceae</taxon>
        <taxon>Chryseobacterium group</taxon>
        <taxon>Chryseobacterium</taxon>
    </lineage>
</organism>